<feature type="transmembrane region" description="Helical" evidence="1">
    <location>
        <begin position="81"/>
        <end position="102"/>
    </location>
</feature>
<accession>A0ABV4CSR3</accession>
<feature type="transmembrane region" description="Helical" evidence="1">
    <location>
        <begin position="12"/>
        <end position="45"/>
    </location>
</feature>
<evidence type="ECO:0000256" key="1">
    <source>
        <dbReference type="SAM" id="Phobius"/>
    </source>
</evidence>
<keyword evidence="1" id="KW-0472">Membrane</keyword>
<dbReference type="RefSeq" id="WP_345359334.1">
    <property type="nucleotide sequence ID" value="NZ_BAABII010000004.1"/>
</dbReference>
<keyword evidence="1" id="KW-1133">Transmembrane helix</keyword>
<keyword evidence="3" id="KW-1185">Reference proteome</keyword>
<gene>
    <name evidence="2" type="ORF">AB8O55_26625</name>
</gene>
<evidence type="ECO:0000313" key="3">
    <source>
        <dbReference type="Proteomes" id="UP001564626"/>
    </source>
</evidence>
<comment type="caution">
    <text evidence="2">The sequence shown here is derived from an EMBL/GenBank/DDBJ whole genome shotgun (WGS) entry which is preliminary data.</text>
</comment>
<sequence length="106" mass="11493">MTQERTGELRRTWARFVGILTAVVRWVGTVFAAVLAIHVVLTIAAANPDNGITRFIAAWAEPLALGFQDLFMPADPMLEVLLNYGAAALFWLLASGLAARVLRALA</sequence>
<name>A0ABV4CSR3_9PSEU</name>
<protein>
    <recommendedName>
        <fullName evidence="4">YGGT family protein</fullName>
    </recommendedName>
</protein>
<keyword evidence="1" id="KW-0812">Transmembrane</keyword>
<proteinExistence type="predicted"/>
<evidence type="ECO:0008006" key="4">
    <source>
        <dbReference type="Google" id="ProtNLM"/>
    </source>
</evidence>
<evidence type="ECO:0000313" key="2">
    <source>
        <dbReference type="EMBL" id="MEY8042997.1"/>
    </source>
</evidence>
<organism evidence="2 3">
    <name type="scientific">Saccharopolyspora cebuensis</name>
    <dbReference type="NCBI Taxonomy" id="418759"/>
    <lineage>
        <taxon>Bacteria</taxon>
        <taxon>Bacillati</taxon>
        <taxon>Actinomycetota</taxon>
        <taxon>Actinomycetes</taxon>
        <taxon>Pseudonocardiales</taxon>
        <taxon>Pseudonocardiaceae</taxon>
        <taxon>Saccharopolyspora</taxon>
    </lineage>
</organism>
<reference evidence="2 3" key="1">
    <citation type="submission" date="2024-08" db="EMBL/GenBank/DDBJ databases">
        <title>Genome mining of Saccharopolyspora cebuensis PGLac3 from Nigerian medicinal plant.</title>
        <authorList>
            <person name="Ezeobiora C.E."/>
            <person name="Igbokwe N.H."/>
            <person name="Amin D.H."/>
            <person name="Mendie U.E."/>
        </authorList>
    </citation>
    <scope>NUCLEOTIDE SEQUENCE [LARGE SCALE GENOMIC DNA]</scope>
    <source>
        <strain evidence="2 3">PGLac3</strain>
    </source>
</reference>
<dbReference type="EMBL" id="JBGEHV010000072">
    <property type="protein sequence ID" value="MEY8042997.1"/>
    <property type="molecule type" value="Genomic_DNA"/>
</dbReference>
<dbReference type="Proteomes" id="UP001564626">
    <property type="component" value="Unassembled WGS sequence"/>
</dbReference>